<organism evidence="2 3">
    <name type="scientific">Starmerella bacillaris</name>
    <name type="common">Yeast</name>
    <name type="synonym">Candida zemplinina</name>
    <dbReference type="NCBI Taxonomy" id="1247836"/>
    <lineage>
        <taxon>Eukaryota</taxon>
        <taxon>Fungi</taxon>
        <taxon>Dikarya</taxon>
        <taxon>Ascomycota</taxon>
        <taxon>Saccharomycotina</taxon>
        <taxon>Dipodascomycetes</taxon>
        <taxon>Dipodascales</taxon>
        <taxon>Trichomonascaceae</taxon>
        <taxon>Starmerella</taxon>
    </lineage>
</organism>
<proteinExistence type="predicted"/>
<dbReference type="Proteomes" id="UP001362899">
    <property type="component" value="Unassembled WGS sequence"/>
</dbReference>
<dbReference type="AlphaFoldDB" id="A0AAV5RIM1"/>
<evidence type="ECO:0000313" key="2">
    <source>
        <dbReference type="EMBL" id="GMM51290.1"/>
    </source>
</evidence>
<gene>
    <name evidence="2" type="ORF">DASB73_022480</name>
</gene>
<dbReference type="EMBL" id="BTGC01000003">
    <property type="protein sequence ID" value="GMM51290.1"/>
    <property type="molecule type" value="Genomic_DNA"/>
</dbReference>
<evidence type="ECO:0008006" key="4">
    <source>
        <dbReference type="Google" id="ProtNLM"/>
    </source>
</evidence>
<keyword evidence="3" id="KW-1185">Reference proteome</keyword>
<protein>
    <recommendedName>
        <fullName evidence="4">Myb-like domain-containing protein</fullName>
    </recommendedName>
</protein>
<reference evidence="2 3" key="1">
    <citation type="journal article" date="2023" name="Elife">
        <title>Identification of key yeast species and microbe-microbe interactions impacting larval growth of Drosophila in the wild.</title>
        <authorList>
            <person name="Mure A."/>
            <person name="Sugiura Y."/>
            <person name="Maeda R."/>
            <person name="Honda K."/>
            <person name="Sakurai N."/>
            <person name="Takahashi Y."/>
            <person name="Watada M."/>
            <person name="Katoh T."/>
            <person name="Gotoh A."/>
            <person name="Gotoh Y."/>
            <person name="Taniguchi I."/>
            <person name="Nakamura K."/>
            <person name="Hayashi T."/>
            <person name="Katayama T."/>
            <person name="Uemura T."/>
            <person name="Hattori Y."/>
        </authorList>
    </citation>
    <scope>NUCLEOTIDE SEQUENCE [LARGE SCALE GENOMIC DNA]</scope>
    <source>
        <strain evidence="2 3">SB-73</strain>
    </source>
</reference>
<name>A0AAV5RIM1_STABA</name>
<accession>A0AAV5RIM1</accession>
<feature type="region of interest" description="Disordered" evidence="1">
    <location>
        <begin position="18"/>
        <end position="37"/>
    </location>
</feature>
<evidence type="ECO:0000256" key="1">
    <source>
        <dbReference type="SAM" id="MobiDB-lite"/>
    </source>
</evidence>
<feature type="region of interest" description="Disordered" evidence="1">
    <location>
        <begin position="190"/>
        <end position="220"/>
    </location>
</feature>
<sequence>MAADQDISIGTYIDPLRSRTATTHSDPGHLTAFPSTHPSYSNYPRNLIKSSAYGQTSMTNPIMTPVNPVNIAGPSGPVDTCGGAGNAASINAGLSGSINAATQHATQLDANADWNMDPYRRHQAYTDPRYYPSPQFDANPHYQQHFSHKGSTFHDLNEHGAISPNKYIDHYHSLKPKNSGNPSILKGPQIPLNAPMHIPSTGHYPKDMRRKERHRRTKSRQKPLELAKNLENNNSTTLIAPAFVPGMPANSNHSGPPISEKPPGGFYWALLSRTAPDEDGYSNLDDEGTIITLPIQMCEPPLKNIVPAYPQALEGDPEPRTRKQSKYTAEQDKLILKLKDEGKSWADIAAEVNCHNQLAARNRYQVLIGQQGGGTFFWTSEDCDAFQSLLDEGERAKWLFIAQELSKKSNRKFTIDMVHYKICELFSQTPEMFNILKTRDPTRGGAPYKRKLL</sequence>
<feature type="compositionally biased region" description="Basic residues" evidence="1">
    <location>
        <begin position="211"/>
        <end position="220"/>
    </location>
</feature>
<evidence type="ECO:0000313" key="3">
    <source>
        <dbReference type="Proteomes" id="UP001362899"/>
    </source>
</evidence>
<comment type="caution">
    <text evidence="2">The sequence shown here is derived from an EMBL/GenBank/DDBJ whole genome shotgun (WGS) entry which is preliminary data.</text>
</comment>